<dbReference type="EMBL" id="JBBKAJ010000034">
    <property type="protein sequence ID" value="MEJ8639951.1"/>
    <property type="molecule type" value="Genomic_DNA"/>
</dbReference>
<name>A0ACC6Q8I8_9ACTN</name>
<evidence type="ECO:0000313" key="2">
    <source>
        <dbReference type="Proteomes" id="UP001377168"/>
    </source>
</evidence>
<accession>A0ACC6Q8I8</accession>
<reference evidence="1" key="1">
    <citation type="submission" date="2024-03" db="EMBL/GenBank/DDBJ databases">
        <title>Novel Streptomyces species of biotechnological and ecological value are a feature of Machair soil.</title>
        <authorList>
            <person name="Prole J.R."/>
            <person name="Goodfellow M."/>
            <person name="Allenby N."/>
            <person name="Ward A.C."/>
        </authorList>
    </citation>
    <scope>NUCLEOTIDE SEQUENCE</scope>
    <source>
        <strain evidence="1">MS2.AVA.5</strain>
    </source>
</reference>
<gene>
    <name evidence="1" type="ORF">WKI67_42335</name>
</gene>
<proteinExistence type="predicted"/>
<comment type="caution">
    <text evidence="1">The sequence shown here is derived from an EMBL/GenBank/DDBJ whole genome shotgun (WGS) entry which is preliminary data.</text>
</comment>
<evidence type="ECO:0000313" key="1">
    <source>
        <dbReference type="EMBL" id="MEJ8639951.1"/>
    </source>
</evidence>
<sequence length="129" mass="14129">MPATATAAWTFALWVSPTGTFRLLDWDTATTPQHALCCDTAQPVSLTGELTMWTDEDAIGLRRPRNPHASALLLAYQPHPGLHFGDVVFTGATDSRTDTVHGLTEDQALTLLDLYLLRINAHVPGARRH</sequence>
<keyword evidence="2" id="KW-1185">Reference proteome</keyword>
<protein>
    <submittedName>
        <fullName evidence="1">DUF3846 domain-containing protein</fullName>
    </submittedName>
</protein>
<organism evidence="1 2">
    <name type="scientific">Streptomyces achmelvichensis</name>
    <dbReference type="NCBI Taxonomy" id="3134111"/>
    <lineage>
        <taxon>Bacteria</taxon>
        <taxon>Bacillati</taxon>
        <taxon>Actinomycetota</taxon>
        <taxon>Actinomycetes</taxon>
        <taxon>Kitasatosporales</taxon>
        <taxon>Streptomycetaceae</taxon>
        <taxon>Streptomyces</taxon>
    </lineage>
</organism>
<dbReference type="Proteomes" id="UP001377168">
    <property type="component" value="Unassembled WGS sequence"/>
</dbReference>